<dbReference type="Proteomes" id="UP001201397">
    <property type="component" value="Unassembled WGS sequence"/>
</dbReference>
<dbReference type="Pfam" id="PF04400">
    <property type="entry name" value="NqrM"/>
    <property type="match status" value="1"/>
</dbReference>
<evidence type="ECO:0000313" key="2">
    <source>
        <dbReference type="EMBL" id="WCL71759.1"/>
    </source>
</evidence>
<name>A0AAW5ANN4_9NEIS</name>
<sequence length="76" mass="8347">MKTILLTFALFLLVIFGMAVGYIFSRRTIKGSCGGISSLGMKKMCDCDTPCDTLQKKLDEAAAQNRPSENGIRVDR</sequence>
<organism evidence="1 3">
    <name type="scientific">Neisseria lisongii</name>
    <dbReference type="NCBI Taxonomy" id="2912188"/>
    <lineage>
        <taxon>Bacteria</taxon>
        <taxon>Pseudomonadati</taxon>
        <taxon>Pseudomonadota</taxon>
        <taxon>Betaproteobacteria</taxon>
        <taxon>Neisseriales</taxon>
        <taxon>Neisseriaceae</taxon>
        <taxon>Neisseria</taxon>
    </lineage>
</organism>
<accession>A0AAW5ANN4</accession>
<dbReference type="EMBL" id="CP116766">
    <property type="protein sequence ID" value="WCL71759.1"/>
    <property type="molecule type" value="Genomic_DNA"/>
</dbReference>
<keyword evidence="4" id="KW-1185">Reference proteome</keyword>
<evidence type="ECO:0000313" key="4">
    <source>
        <dbReference type="Proteomes" id="UP001221268"/>
    </source>
</evidence>
<dbReference type="AlphaFoldDB" id="A0AAW5ANN4"/>
<gene>
    <name evidence="1" type="primary">nqrM</name>
    <name evidence="1" type="ORF">L4H06_06000</name>
    <name evidence="2" type="ORF">PJU73_01105</name>
</gene>
<reference evidence="1" key="1">
    <citation type="submission" date="2022-01" db="EMBL/GenBank/DDBJ databases">
        <title>Neisseria sp. ZJ104.</title>
        <authorList>
            <person name="Yang C."/>
        </authorList>
    </citation>
    <scope>NUCLEOTIDE SEQUENCE</scope>
    <source>
        <strain evidence="1">ZJ104</strain>
    </source>
</reference>
<dbReference type="EMBL" id="JAKKDL010000005">
    <property type="protein sequence ID" value="MCF7529772.1"/>
    <property type="molecule type" value="Genomic_DNA"/>
</dbReference>
<protein>
    <submittedName>
        <fullName evidence="1">(Na+)-NQR maturation NqrM</fullName>
    </submittedName>
</protein>
<dbReference type="PANTHER" id="PTHR40691:SF3">
    <property type="entry name" value="(NA+)-NQR MATURATION NQRM"/>
    <property type="match status" value="1"/>
</dbReference>
<evidence type="ECO:0000313" key="1">
    <source>
        <dbReference type="EMBL" id="MCF7529772.1"/>
    </source>
</evidence>
<dbReference type="RefSeq" id="WP_237091052.1">
    <property type="nucleotide sequence ID" value="NZ_CP116766.1"/>
</dbReference>
<dbReference type="Proteomes" id="UP001221268">
    <property type="component" value="Chromosome"/>
</dbReference>
<dbReference type="InterPro" id="IPR007495">
    <property type="entry name" value="NqrM"/>
</dbReference>
<evidence type="ECO:0000313" key="3">
    <source>
        <dbReference type="Proteomes" id="UP001201397"/>
    </source>
</evidence>
<reference evidence="2 4" key="2">
    <citation type="submission" date="2023-01" db="EMBL/GenBank/DDBJ databases">
        <authorList>
            <person name="Yang C."/>
        </authorList>
    </citation>
    <scope>NUCLEOTIDE SEQUENCE [LARGE SCALE GENOMIC DNA]</scope>
    <source>
        <strain evidence="2 4">ZJ106</strain>
    </source>
</reference>
<dbReference type="PANTHER" id="PTHR40691">
    <property type="entry name" value="(NA+)-NQR MATURATION NQRM"/>
    <property type="match status" value="1"/>
</dbReference>
<proteinExistence type="predicted"/>